<proteinExistence type="inferred from homology"/>
<keyword evidence="4" id="KW-0560">Oxidoreductase</keyword>
<dbReference type="SUPFAM" id="SSF51905">
    <property type="entry name" value="FAD/NAD(P)-binding domain"/>
    <property type="match status" value="1"/>
</dbReference>
<keyword evidence="8" id="KW-1185">Reference proteome</keyword>
<dbReference type="AlphaFoldDB" id="A0A2T4ISU4"/>
<keyword evidence="2" id="KW-0285">Flavoprotein</keyword>
<evidence type="ECO:0000256" key="4">
    <source>
        <dbReference type="ARBA" id="ARBA00023002"/>
    </source>
</evidence>
<dbReference type="InterPro" id="IPR036188">
    <property type="entry name" value="FAD/NAD-bd_sf"/>
</dbReference>
<evidence type="ECO:0000313" key="7">
    <source>
        <dbReference type="EMBL" id="PTE08648.1"/>
    </source>
</evidence>
<evidence type="ECO:0000256" key="5">
    <source>
        <dbReference type="ARBA" id="ARBA00037941"/>
    </source>
</evidence>
<comment type="caution">
    <text evidence="7">The sequence shown here is derived from an EMBL/GenBank/DDBJ whole genome shotgun (WGS) entry which is preliminary data.</text>
</comment>
<dbReference type="Proteomes" id="UP000240259">
    <property type="component" value="Unassembled WGS sequence"/>
</dbReference>
<evidence type="ECO:0000313" key="8">
    <source>
        <dbReference type="Proteomes" id="UP000240259"/>
    </source>
</evidence>
<gene>
    <name evidence="7" type="ORF">C9427_20415</name>
</gene>
<dbReference type="InterPro" id="IPR006076">
    <property type="entry name" value="FAD-dep_OxRdtase"/>
</dbReference>
<dbReference type="Pfam" id="PF01266">
    <property type="entry name" value="DAO"/>
    <property type="match status" value="1"/>
</dbReference>
<dbReference type="Gene3D" id="3.50.50.60">
    <property type="entry name" value="FAD/NAD(P)-binding domain"/>
    <property type="match status" value="1"/>
</dbReference>
<dbReference type="GO" id="GO:0047545">
    <property type="term" value="F:(S)-2-hydroxyglutarate dehydrogenase activity"/>
    <property type="evidence" value="ECO:0007669"/>
    <property type="project" value="TreeGrafter"/>
</dbReference>
<dbReference type="PANTHER" id="PTHR43104:SF4">
    <property type="entry name" value="L-2-HYDROXYGLUTARATE DEHYDROGENASE, MITOCHONDRIAL"/>
    <property type="match status" value="1"/>
</dbReference>
<reference evidence="7 8" key="1">
    <citation type="submission" date="2018-03" db="EMBL/GenBank/DDBJ databases">
        <title>Genome sequence of the symbiotic type strain Mesorhizobium helmanticense CSLC115NT isolated from Lotus corniculatus nodules.</title>
        <authorList>
            <person name="Sannazzaro A.I."/>
            <person name="Torres Tejerizo G.A."/>
            <person name="Dip D."/>
            <person name="Caballero M."/>
            <person name="Pistorio M."/>
            <person name="Estrella M.J."/>
        </authorList>
    </citation>
    <scope>NUCLEOTIDE SEQUENCE [LARGE SCALE GENOMIC DNA]</scope>
    <source>
        <strain evidence="7 8">CSLC115N</strain>
    </source>
</reference>
<organism evidence="7 8">
    <name type="scientific">Mesorhizobium helmanticense</name>
    <dbReference type="NCBI Taxonomy" id="1776423"/>
    <lineage>
        <taxon>Bacteria</taxon>
        <taxon>Pseudomonadati</taxon>
        <taxon>Pseudomonadota</taxon>
        <taxon>Alphaproteobacteria</taxon>
        <taxon>Hyphomicrobiales</taxon>
        <taxon>Phyllobacteriaceae</taxon>
        <taxon>Mesorhizobium</taxon>
    </lineage>
</organism>
<keyword evidence="3" id="KW-0274">FAD</keyword>
<protein>
    <submittedName>
        <fullName evidence="7">FAD-dependent oxidoreductase</fullName>
    </submittedName>
</protein>
<evidence type="ECO:0000259" key="6">
    <source>
        <dbReference type="Pfam" id="PF01266"/>
    </source>
</evidence>
<feature type="domain" description="FAD dependent oxidoreductase" evidence="6">
    <location>
        <begin position="5"/>
        <end position="372"/>
    </location>
</feature>
<accession>A0A2T4ISU4</accession>
<dbReference type="RefSeq" id="WP_107650897.1">
    <property type="nucleotide sequence ID" value="NZ_PZJX01000038.1"/>
</dbReference>
<evidence type="ECO:0000256" key="3">
    <source>
        <dbReference type="ARBA" id="ARBA00022827"/>
    </source>
</evidence>
<dbReference type="OrthoDB" id="9801699at2"/>
<sequence>MDHVDCIVAGAGVVGLAIARDMARRGMDTLILEAANAIGTGTSSRNSEVIHAGIYYPVGSLKARFCVAGRNMLYRYCEEHAVPHARCGKLIVAANAGQEPVLATIRANASACGVDDLVPLTAAEALTLEPRLRCTAALLSPSTGIIDSHTLMLALLGDAEEHGAALSLNTSIVSGRIERGLTKGGLIVLDTIDSTSGERFEIATKSFINAAGLDATALARSIDGLDPQFVPELRYAKGNYFSVAGRAPFSRLIYPVPEPGGLGVHLTLDLDGVARFGPDVEWTDTLDYRVDPGRGERFYSEIRKYWPDLADGALQPAYSGIRPKLSGPGEANADFVVQDASVHGIDGLVNLFGIESPGLTSSLAIADHVAQRLAASRTQNRGAKFAAG</sequence>
<comment type="similarity">
    <text evidence="5">Belongs to the L2HGDH family.</text>
</comment>
<dbReference type="EMBL" id="PZJX01000038">
    <property type="protein sequence ID" value="PTE08648.1"/>
    <property type="molecule type" value="Genomic_DNA"/>
</dbReference>
<name>A0A2T4ISU4_9HYPH</name>
<dbReference type="Gene3D" id="3.30.9.10">
    <property type="entry name" value="D-Amino Acid Oxidase, subunit A, domain 2"/>
    <property type="match status" value="1"/>
</dbReference>
<evidence type="ECO:0000256" key="2">
    <source>
        <dbReference type="ARBA" id="ARBA00022630"/>
    </source>
</evidence>
<dbReference type="PANTHER" id="PTHR43104">
    <property type="entry name" value="L-2-HYDROXYGLUTARATE DEHYDROGENASE, MITOCHONDRIAL"/>
    <property type="match status" value="1"/>
</dbReference>
<evidence type="ECO:0000256" key="1">
    <source>
        <dbReference type="ARBA" id="ARBA00001974"/>
    </source>
</evidence>
<comment type="cofactor">
    <cofactor evidence="1">
        <name>FAD</name>
        <dbReference type="ChEBI" id="CHEBI:57692"/>
    </cofactor>
</comment>